<evidence type="ECO:0008006" key="9">
    <source>
        <dbReference type="Google" id="ProtNLM"/>
    </source>
</evidence>
<organism evidence="7 8">
    <name type="scientific">Pilimelia columellifera subsp. columellifera</name>
    <dbReference type="NCBI Taxonomy" id="706583"/>
    <lineage>
        <taxon>Bacteria</taxon>
        <taxon>Bacillati</taxon>
        <taxon>Actinomycetota</taxon>
        <taxon>Actinomycetes</taxon>
        <taxon>Micromonosporales</taxon>
        <taxon>Micromonosporaceae</taxon>
        <taxon>Pilimelia</taxon>
    </lineage>
</organism>
<sequence>MLGLTFQVIFSLLVVFGLMWAMAKMAKRPLRSRGVGALTVLTRAQLSRSASVAVVKVLDQALIIGVTDNQVTLLGEADLAALTADTAPAEQREQIPLTTVIPVARIGGDELPRLNGHDPLNGLVNGHHGGAAMTNGNGDTALAGPLAGSVLSPGTWRQAVSVLRERTVRR</sequence>
<evidence type="ECO:0000313" key="8">
    <source>
        <dbReference type="Proteomes" id="UP001499978"/>
    </source>
</evidence>
<keyword evidence="2" id="KW-1003">Cell membrane</keyword>
<evidence type="ECO:0000256" key="6">
    <source>
        <dbReference type="SAM" id="Phobius"/>
    </source>
</evidence>
<evidence type="ECO:0000256" key="1">
    <source>
        <dbReference type="ARBA" id="ARBA00004236"/>
    </source>
</evidence>
<evidence type="ECO:0000256" key="3">
    <source>
        <dbReference type="ARBA" id="ARBA00022692"/>
    </source>
</evidence>
<keyword evidence="8" id="KW-1185">Reference proteome</keyword>
<dbReference type="RefSeq" id="WP_344169178.1">
    <property type="nucleotide sequence ID" value="NZ_BAAARY010000003.1"/>
</dbReference>
<proteinExistence type="predicted"/>
<evidence type="ECO:0000256" key="5">
    <source>
        <dbReference type="ARBA" id="ARBA00023136"/>
    </source>
</evidence>
<keyword evidence="4 6" id="KW-1133">Transmembrane helix</keyword>
<protein>
    <recommendedName>
        <fullName evidence="9">Flagellar protein</fullName>
    </recommendedName>
</protein>
<feature type="transmembrane region" description="Helical" evidence="6">
    <location>
        <begin position="6"/>
        <end position="23"/>
    </location>
</feature>
<accession>A0ABN3N864</accession>
<keyword evidence="5 6" id="KW-0472">Membrane</keyword>
<evidence type="ECO:0000256" key="2">
    <source>
        <dbReference type="ARBA" id="ARBA00022475"/>
    </source>
</evidence>
<dbReference type="Proteomes" id="UP001499978">
    <property type="component" value="Unassembled WGS sequence"/>
</dbReference>
<name>A0ABN3N864_9ACTN</name>
<dbReference type="InterPro" id="IPR022781">
    <property type="entry name" value="Flagellar_biosynth_FliO"/>
</dbReference>
<evidence type="ECO:0000256" key="4">
    <source>
        <dbReference type="ARBA" id="ARBA00022989"/>
    </source>
</evidence>
<comment type="caution">
    <text evidence="7">The sequence shown here is derived from an EMBL/GenBank/DDBJ whole genome shotgun (WGS) entry which is preliminary data.</text>
</comment>
<dbReference type="Pfam" id="PF04347">
    <property type="entry name" value="FliO"/>
    <property type="match status" value="1"/>
</dbReference>
<reference evidence="7 8" key="1">
    <citation type="journal article" date="2019" name="Int. J. Syst. Evol. Microbiol.">
        <title>The Global Catalogue of Microorganisms (GCM) 10K type strain sequencing project: providing services to taxonomists for standard genome sequencing and annotation.</title>
        <authorList>
            <consortium name="The Broad Institute Genomics Platform"/>
            <consortium name="The Broad Institute Genome Sequencing Center for Infectious Disease"/>
            <person name="Wu L."/>
            <person name="Ma J."/>
        </authorList>
    </citation>
    <scope>NUCLEOTIDE SEQUENCE [LARGE SCALE GENOMIC DNA]</scope>
    <source>
        <strain evidence="7 8">JCM 3367</strain>
    </source>
</reference>
<dbReference type="EMBL" id="BAAARY010000003">
    <property type="protein sequence ID" value="GAA2516085.1"/>
    <property type="molecule type" value="Genomic_DNA"/>
</dbReference>
<gene>
    <name evidence="7" type="ORF">GCM10010201_10820</name>
</gene>
<evidence type="ECO:0000313" key="7">
    <source>
        <dbReference type="EMBL" id="GAA2516085.1"/>
    </source>
</evidence>
<comment type="subcellular location">
    <subcellularLocation>
        <location evidence="1">Cell membrane</location>
    </subcellularLocation>
</comment>
<keyword evidence="3 6" id="KW-0812">Transmembrane</keyword>